<proteinExistence type="predicted"/>
<dbReference type="RefSeq" id="WP_091432130.1">
    <property type="nucleotide sequence ID" value="NZ_FNMV01000008.1"/>
</dbReference>
<keyword evidence="1" id="KW-1133">Transmembrane helix</keyword>
<feature type="transmembrane region" description="Helical" evidence="1">
    <location>
        <begin position="113"/>
        <end position="131"/>
    </location>
</feature>
<accession>A0A1H2ZW81</accession>
<dbReference type="EMBL" id="FNMV01000008">
    <property type="protein sequence ID" value="SDX20919.1"/>
    <property type="molecule type" value="Genomic_DNA"/>
</dbReference>
<gene>
    <name evidence="2" type="ORF">SAMN05444338_10818</name>
</gene>
<name>A0A1H2ZW81_9FLAO</name>
<feature type="transmembrane region" description="Helical" evidence="1">
    <location>
        <begin position="85"/>
        <end position="104"/>
    </location>
</feature>
<feature type="transmembrane region" description="Helical" evidence="1">
    <location>
        <begin position="196"/>
        <end position="219"/>
    </location>
</feature>
<dbReference type="OrthoDB" id="1361010at2"/>
<reference evidence="3" key="1">
    <citation type="submission" date="2016-10" db="EMBL/GenBank/DDBJ databases">
        <authorList>
            <person name="Varghese N."/>
            <person name="Submissions S."/>
        </authorList>
    </citation>
    <scope>NUCLEOTIDE SEQUENCE [LARGE SCALE GENOMIC DNA]</scope>
    <source>
        <strain evidence="3">DSM 15718</strain>
    </source>
</reference>
<feature type="transmembrane region" description="Helical" evidence="1">
    <location>
        <begin position="12"/>
        <end position="33"/>
    </location>
</feature>
<feature type="transmembrane region" description="Helical" evidence="1">
    <location>
        <begin position="172"/>
        <end position="190"/>
    </location>
</feature>
<dbReference type="Proteomes" id="UP000198569">
    <property type="component" value="Unassembled WGS sequence"/>
</dbReference>
<dbReference type="STRING" id="229203.SAMN05444338_10818"/>
<evidence type="ECO:0000313" key="2">
    <source>
        <dbReference type="EMBL" id="SDX20919.1"/>
    </source>
</evidence>
<keyword evidence="3" id="KW-1185">Reference proteome</keyword>
<keyword evidence="1" id="KW-0472">Membrane</keyword>
<organism evidence="2 3">
    <name type="scientific">Flavobacterium degerlachei</name>
    <dbReference type="NCBI Taxonomy" id="229203"/>
    <lineage>
        <taxon>Bacteria</taxon>
        <taxon>Pseudomonadati</taxon>
        <taxon>Bacteroidota</taxon>
        <taxon>Flavobacteriia</taxon>
        <taxon>Flavobacteriales</taxon>
        <taxon>Flavobacteriaceae</taxon>
        <taxon>Flavobacterium</taxon>
    </lineage>
</organism>
<evidence type="ECO:0000256" key="1">
    <source>
        <dbReference type="SAM" id="Phobius"/>
    </source>
</evidence>
<evidence type="ECO:0000313" key="3">
    <source>
        <dbReference type="Proteomes" id="UP000198569"/>
    </source>
</evidence>
<evidence type="ECO:0008006" key="4">
    <source>
        <dbReference type="Google" id="ProtNLM"/>
    </source>
</evidence>
<dbReference type="AlphaFoldDB" id="A0A1H2ZW81"/>
<protein>
    <recommendedName>
        <fullName evidence="4">YhhN-like protein</fullName>
    </recommendedName>
</protein>
<sequence>MMKDFRKESNLEIGLILLFFLIGLIEVVIEIFTDSRIQYFIKPLHTMILLVLYWYSSTEKNPLFFINMFFLLIGRMYFIPDDRNILIYALIALFFHRIIQIYYITKLIKLKDFIPSILASIPFLMFFLYLVSIPENVWVKSYVILVAQIVLISALSGIILSQYLLSFSKKNIWLSVFGLMSLMQTFIVLIEKFYFQGIMIISLRPISLFLNTMVCFSFYKFVIAVESLDND</sequence>
<feature type="transmembrane region" description="Helical" evidence="1">
    <location>
        <begin position="62"/>
        <end position="79"/>
    </location>
</feature>
<feature type="transmembrane region" description="Helical" evidence="1">
    <location>
        <begin position="39"/>
        <end position="55"/>
    </location>
</feature>
<keyword evidence="1" id="KW-0812">Transmembrane</keyword>
<feature type="transmembrane region" description="Helical" evidence="1">
    <location>
        <begin position="143"/>
        <end position="165"/>
    </location>
</feature>